<gene>
    <name evidence="1" type="ORF">CIP107547_01259</name>
</gene>
<dbReference type="KEGG" id="cdip:ERS451417_00987"/>
<dbReference type="SUPFAM" id="SSF55021">
    <property type="entry name" value="ACT-like"/>
    <property type="match status" value="1"/>
</dbReference>
<dbReference type="Proteomes" id="UP000480222">
    <property type="component" value="Unassembled WGS sequence"/>
</dbReference>
<dbReference type="GeneID" id="29423198"/>
<name>A0A0D6FZ70_CORDP</name>
<protein>
    <submittedName>
        <fullName evidence="1">Amino acid-binding ACT domain protein</fullName>
    </submittedName>
</protein>
<dbReference type="OMA" id="PMFRAAE"/>
<evidence type="ECO:0000313" key="1">
    <source>
        <dbReference type="EMBL" id="CAB0601182.1"/>
    </source>
</evidence>
<organism evidence="1 2">
    <name type="scientific">Corynebacterium diphtheriae</name>
    <dbReference type="NCBI Taxonomy" id="1717"/>
    <lineage>
        <taxon>Bacteria</taxon>
        <taxon>Bacillati</taxon>
        <taxon>Actinomycetota</taxon>
        <taxon>Actinomycetes</taxon>
        <taxon>Mycobacteriales</taxon>
        <taxon>Corynebacteriaceae</taxon>
        <taxon>Corynebacterium</taxon>
    </lineage>
</organism>
<dbReference type="OrthoDB" id="5243606at2"/>
<proteinExistence type="predicted"/>
<evidence type="ECO:0000313" key="2">
    <source>
        <dbReference type="Proteomes" id="UP000480222"/>
    </source>
</evidence>
<reference evidence="1 2" key="1">
    <citation type="submission" date="2020-02" db="EMBL/GenBank/DDBJ databases">
        <authorList>
            <person name="Brisse S."/>
        </authorList>
    </citation>
    <scope>NUCLEOTIDE SEQUENCE [LARGE SCALE GENOMIC DNA]</scope>
    <source>
        <strain evidence="1">CIP107547</strain>
    </source>
</reference>
<accession>A0A0D6FZ70</accession>
<dbReference type="KEGG" id="cdi:DIP1078"/>
<dbReference type="RefSeq" id="WP_003851145.1">
    <property type="nucleotide sequence ID" value="NZ_CAJDXW010000012.1"/>
</dbReference>
<dbReference type="InterPro" id="IPR045865">
    <property type="entry name" value="ACT-like_dom_sf"/>
</dbReference>
<dbReference type="InterPro" id="IPR002912">
    <property type="entry name" value="ACT_dom"/>
</dbReference>
<dbReference type="PROSITE" id="PS51671">
    <property type="entry name" value="ACT"/>
    <property type="match status" value="1"/>
</dbReference>
<sequence length="220" mass="23031">MSYLIRVQIPDEPGSLGRVAEAVGLIGGNISSVDVVEAFSNGTVTDDMVVELPAGTMADELITAAHEVEGVEVDSIRPFSGRVDRRGQIAMLASVAGASTNSTLLADMVNKMPQALTSSWAILLRAKNPVTRVTASNGAPADDGSNPSALPIEQARILQPEKESWIPESWAILDSSLIAAPLTGTDLVLVIGRVGGPDYLSSEIEHIGNLGKILGSLLKH</sequence>
<dbReference type="EMBL" id="CADDAV010000015">
    <property type="protein sequence ID" value="CAB0601182.1"/>
    <property type="molecule type" value="Genomic_DNA"/>
</dbReference>
<dbReference type="AlphaFoldDB" id="A0A0D6FZ70"/>
<comment type="caution">
    <text evidence="1">The sequence shown here is derived from an EMBL/GenBank/DDBJ whole genome shotgun (WGS) entry which is preliminary data.</text>
</comment>